<sequence>MKTLRFAALASISLLAHPAFAADKLLYGPPADWVKPIPVRPDIAPPGDVPVRPLLQDQQVRLDRTAQYRFLRSMMKIQTAQGLSAGTINISWKPDTDDLTIHKLLIHRGDQVIDVLAKGQTFTVLRRETNLERAALDGNLTATIQPEGLQVGDVIEFSGTLKRSDPVLKGHVEQAGATWNGATIAQASFRASWPADLPLRLRQTEDLPVPKPEKAGDRMTLAIQMDGAKPLIRPAKAPPRFQRGRILEMSDFAAWSDVADLMRPYFDKTAQLPATGPLQDELKRIATLSPDPKLRAEAALVLVQTKVRYLALSMNDGGLVPAAAELTWSRRFGDCKGKTVLLLALLHALGIEAEAVLVNSPTGDGIDAMLPMVGAFDHVLVRAHIAGKTYWLDGTRPADTDIDRLEVPTFVWGLPLIEKSALVRIMPEPLKEPSVIARSRIDASAGAFAPAPFHGEIILRGDNALKIRLGLANASAEQKDQAIRKLMMQRYDFVQFKTTAMKWDDRTGSLTLGGDGMATLEWTERRYSPDGMDVGNRADFTREPGPHQDAPFTVGYPAYFQAEEEVLLPATGFTLVNGEAVDKTVAGAAYTRRASVDGKLFKVMTTQRSLASEFPAADAPAAQATLRALFARKVHLVLPESIKDPAE</sequence>
<dbReference type="Gene3D" id="2.60.40.3140">
    <property type="match status" value="1"/>
</dbReference>
<accession>A0ABY7TLX9</accession>
<dbReference type="InterPro" id="IPR024618">
    <property type="entry name" value="DUF3857"/>
</dbReference>
<dbReference type="InterPro" id="IPR038765">
    <property type="entry name" value="Papain-like_cys_pep_sf"/>
</dbReference>
<dbReference type="RefSeq" id="WP_273688694.1">
    <property type="nucleotide sequence ID" value="NZ_CP117411.1"/>
</dbReference>
<dbReference type="Gene3D" id="3.10.620.30">
    <property type="match status" value="1"/>
</dbReference>
<evidence type="ECO:0000313" key="3">
    <source>
        <dbReference type="EMBL" id="WCT74003.1"/>
    </source>
</evidence>
<name>A0ABY7TLX9_9SPHN</name>
<proteinExistence type="predicted"/>
<feature type="signal peptide" evidence="1">
    <location>
        <begin position="1"/>
        <end position="21"/>
    </location>
</feature>
<dbReference type="Proteomes" id="UP001220395">
    <property type="component" value="Chromosome"/>
</dbReference>
<organism evidence="3 4">
    <name type="scientific">Sphingomonas naphthae</name>
    <dbReference type="NCBI Taxonomy" id="1813468"/>
    <lineage>
        <taxon>Bacteria</taxon>
        <taxon>Pseudomonadati</taxon>
        <taxon>Pseudomonadota</taxon>
        <taxon>Alphaproteobacteria</taxon>
        <taxon>Sphingomonadales</taxon>
        <taxon>Sphingomonadaceae</taxon>
        <taxon>Sphingomonas</taxon>
    </lineage>
</organism>
<reference evidence="3 4" key="1">
    <citation type="submission" date="2023-02" db="EMBL/GenBank/DDBJ databases">
        <title>Genome sequence of Sphingomonas naphthae.</title>
        <authorList>
            <person name="Kim S."/>
            <person name="Heo J."/>
            <person name="Kwon S.-W."/>
        </authorList>
    </citation>
    <scope>NUCLEOTIDE SEQUENCE [LARGE SCALE GENOMIC DNA]</scope>
    <source>
        <strain evidence="3 4">KACC 18716</strain>
    </source>
</reference>
<evidence type="ECO:0000256" key="1">
    <source>
        <dbReference type="SAM" id="SignalP"/>
    </source>
</evidence>
<dbReference type="Pfam" id="PF12969">
    <property type="entry name" value="DUF3857"/>
    <property type="match status" value="1"/>
</dbReference>
<gene>
    <name evidence="3" type="ORF">PQ455_01845</name>
</gene>
<feature type="domain" description="DUF3857" evidence="2">
    <location>
        <begin position="67"/>
        <end position="226"/>
    </location>
</feature>
<keyword evidence="1" id="KW-0732">Signal</keyword>
<feature type="chain" id="PRO_5045701412" evidence="1">
    <location>
        <begin position="22"/>
        <end position="647"/>
    </location>
</feature>
<evidence type="ECO:0000313" key="4">
    <source>
        <dbReference type="Proteomes" id="UP001220395"/>
    </source>
</evidence>
<protein>
    <submittedName>
        <fullName evidence="3">DUF3857 domain-containing protein</fullName>
    </submittedName>
</protein>
<keyword evidence="4" id="KW-1185">Reference proteome</keyword>
<dbReference type="EMBL" id="CP117411">
    <property type="protein sequence ID" value="WCT74003.1"/>
    <property type="molecule type" value="Genomic_DNA"/>
</dbReference>
<evidence type="ECO:0000259" key="2">
    <source>
        <dbReference type="Pfam" id="PF12969"/>
    </source>
</evidence>
<dbReference type="SUPFAM" id="SSF54001">
    <property type="entry name" value="Cysteine proteinases"/>
    <property type="match status" value="1"/>
</dbReference>